<evidence type="ECO:0000256" key="1">
    <source>
        <dbReference type="SAM" id="SignalP"/>
    </source>
</evidence>
<organism evidence="2 3">
    <name type="scientific">Natronosporangium hydrolyticum</name>
    <dbReference type="NCBI Taxonomy" id="2811111"/>
    <lineage>
        <taxon>Bacteria</taxon>
        <taxon>Bacillati</taxon>
        <taxon>Actinomycetota</taxon>
        <taxon>Actinomycetes</taxon>
        <taxon>Micromonosporales</taxon>
        <taxon>Micromonosporaceae</taxon>
        <taxon>Natronosporangium</taxon>
    </lineage>
</organism>
<dbReference type="KEGG" id="nhy:JQS43_04720"/>
<feature type="signal peptide" evidence="1">
    <location>
        <begin position="1"/>
        <end position="28"/>
    </location>
</feature>
<dbReference type="AlphaFoldDB" id="A0A895YCW1"/>
<evidence type="ECO:0000313" key="3">
    <source>
        <dbReference type="Proteomes" id="UP000662857"/>
    </source>
</evidence>
<feature type="chain" id="PRO_5034188724" evidence="1">
    <location>
        <begin position="29"/>
        <end position="337"/>
    </location>
</feature>
<sequence>MTAVTRRVALRATIPAAVTALILTTACAPDDSNGEEPGDAGELSHMLLATGSTGGTYYPLGGGMASIWSEGIDGLTVSVQASGASVENLRLLQAGEVELIMAVNGVAINAMNGEGDFAGEDHDFMAIGNVYAEVTQIVARADAEIETIADLAGKRVQIGPAGSGTEVSARQILDYHGIDADSDIDSFQDSFGDAADQLRDGTVDAAFGILALPAASIIDVATGTDLVMVDLEGEPLEQMLADDASLSAVEVPEGTYPGQDDAATWVTNWATLYVAPGLDEDQVYELVSLMYEGMDPDTVGHAVADEIQLDTAIDGLGGVPLHPGAERYYEEQGVDLP</sequence>
<dbReference type="PANTHER" id="PTHR42941:SF1">
    <property type="entry name" value="SLL1037 PROTEIN"/>
    <property type="match status" value="1"/>
</dbReference>
<dbReference type="Gene3D" id="3.40.190.10">
    <property type="entry name" value="Periplasmic binding protein-like II"/>
    <property type="match status" value="2"/>
</dbReference>
<dbReference type="Proteomes" id="UP000662857">
    <property type="component" value="Chromosome"/>
</dbReference>
<dbReference type="NCBIfam" id="TIGR02122">
    <property type="entry name" value="TRAP_TAXI"/>
    <property type="match status" value="1"/>
</dbReference>
<dbReference type="SUPFAM" id="SSF53850">
    <property type="entry name" value="Periplasmic binding protein-like II"/>
    <property type="match status" value="1"/>
</dbReference>
<accession>A0A895YCW1</accession>
<dbReference type="RefSeq" id="WP_239677836.1">
    <property type="nucleotide sequence ID" value="NZ_CP070499.1"/>
</dbReference>
<dbReference type="PROSITE" id="PS51257">
    <property type="entry name" value="PROKAR_LIPOPROTEIN"/>
    <property type="match status" value="1"/>
</dbReference>
<evidence type="ECO:0000313" key="2">
    <source>
        <dbReference type="EMBL" id="QSB15654.1"/>
    </source>
</evidence>
<gene>
    <name evidence="2" type="ORF">JQS43_04720</name>
</gene>
<dbReference type="Pfam" id="PF16868">
    <property type="entry name" value="NMT1_3"/>
    <property type="match status" value="1"/>
</dbReference>
<protein>
    <submittedName>
        <fullName evidence="2">TAXI family TRAP transporter solute-binding subunit</fullName>
    </submittedName>
</protein>
<reference evidence="2" key="1">
    <citation type="submission" date="2021-02" db="EMBL/GenBank/DDBJ databases">
        <title>Natrosporangium hydrolyticum gen. nov., sp. nov, a haloalkaliphilic actinobacterium from a soda solonchak soil.</title>
        <authorList>
            <person name="Sorokin D.Y."/>
            <person name="Khijniak T.V."/>
            <person name="Zakharycheva A.P."/>
            <person name="Boueva O.V."/>
            <person name="Ariskina E.V."/>
            <person name="Hahnke R.L."/>
            <person name="Bunk B."/>
            <person name="Sproer C."/>
            <person name="Schumann P."/>
            <person name="Evtushenko L.I."/>
            <person name="Kublanov I.V."/>
        </authorList>
    </citation>
    <scope>NUCLEOTIDE SEQUENCE</scope>
    <source>
        <strain evidence="2">DSM 106523</strain>
    </source>
</reference>
<dbReference type="CDD" id="cd13520">
    <property type="entry name" value="PBP2_TAXI_TRAP"/>
    <property type="match status" value="1"/>
</dbReference>
<name>A0A895YCW1_9ACTN</name>
<proteinExistence type="predicted"/>
<keyword evidence="1" id="KW-0732">Signal</keyword>
<dbReference type="PANTHER" id="PTHR42941">
    <property type="entry name" value="SLL1037 PROTEIN"/>
    <property type="match status" value="1"/>
</dbReference>
<keyword evidence="3" id="KW-1185">Reference proteome</keyword>
<dbReference type="InterPro" id="IPR011852">
    <property type="entry name" value="TRAP_TAXI"/>
</dbReference>
<dbReference type="EMBL" id="CP070499">
    <property type="protein sequence ID" value="QSB15654.1"/>
    <property type="molecule type" value="Genomic_DNA"/>
</dbReference>